<dbReference type="AlphaFoldDB" id="A0A830GSW4"/>
<reference evidence="2" key="2">
    <citation type="submission" date="2020-09" db="EMBL/GenBank/DDBJ databases">
        <authorList>
            <person name="Sun Q."/>
            <person name="Ohkuma M."/>
        </authorList>
    </citation>
    <scope>NUCLEOTIDE SEQUENCE</scope>
    <source>
        <strain evidence="2">JCM 10088</strain>
    </source>
</reference>
<dbReference type="SUPFAM" id="SSF49879">
    <property type="entry name" value="SMAD/FHA domain"/>
    <property type="match status" value="1"/>
</dbReference>
<evidence type="ECO:0000259" key="1">
    <source>
        <dbReference type="PROSITE" id="PS50006"/>
    </source>
</evidence>
<evidence type="ECO:0000313" key="2">
    <source>
        <dbReference type="EMBL" id="GGP19045.1"/>
    </source>
</evidence>
<dbReference type="PROSITE" id="PS50006">
    <property type="entry name" value="FHA_DOMAIN"/>
    <property type="match status" value="1"/>
</dbReference>
<accession>A0A830GSW4</accession>
<dbReference type="SMART" id="SM00240">
    <property type="entry name" value="FHA"/>
    <property type="match status" value="1"/>
</dbReference>
<dbReference type="Pfam" id="PF00498">
    <property type="entry name" value="FHA"/>
    <property type="match status" value="1"/>
</dbReference>
<comment type="caution">
    <text evidence="2">The sequence shown here is derived from an EMBL/GenBank/DDBJ whole genome shotgun (WGS) entry which is preliminary data.</text>
</comment>
<reference evidence="2" key="1">
    <citation type="journal article" date="2014" name="Int. J. Syst. Evol. Microbiol.">
        <title>Complete genome sequence of Corynebacterium casei LMG S-19264T (=DSM 44701T), isolated from a smear-ripened cheese.</title>
        <authorList>
            <consortium name="US DOE Joint Genome Institute (JGI-PGF)"/>
            <person name="Walter F."/>
            <person name="Albersmeier A."/>
            <person name="Kalinowski J."/>
            <person name="Ruckert C."/>
        </authorList>
    </citation>
    <scope>NUCLEOTIDE SEQUENCE</scope>
    <source>
        <strain evidence="2">JCM 10088</strain>
    </source>
</reference>
<dbReference type="Gene3D" id="2.60.200.20">
    <property type="match status" value="1"/>
</dbReference>
<evidence type="ECO:0000313" key="3">
    <source>
        <dbReference type="Proteomes" id="UP000610960"/>
    </source>
</evidence>
<proteinExistence type="predicted"/>
<feature type="domain" description="FHA" evidence="1">
    <location>
        <begin position="51"/>
        <end position="96"/>
    </location>
</feature>
<dbReference type="InterPro" id="IPR008984">
    <property type="entry name" value="SMAD_FHA_dom_sf"/>
</dbReference>
<organism evidence="2 3">
    <name type="scientific">Thermocladium modestius</name>
    <dbReference type="NCBI Taxonomy" id="62609"/>
    <lineage>
        <taxon>Archaea</taxon>
        <taxon>Thermoproteota</taxon>
        <taxon>Thermoprotei</taxon>
        <taxon>Thermoproteales</taxon>
        <taxon>Thermoproteaceae</taxon>
        <taxon>Thermocladium</taxon>
    </lineage>
</organism>
<dbReference type="InterPro" id="IPR000253">
    <property type="entry name" value="FHA_dom"/>
</dbReference>
<gene>
    <name evidence="2" type="ORF">GCM10007981_01140</name>
</gene>
<dbReference type="CDD" id="cd00060">
    <property type="entry name" value="FHA"/>
    <property type="match status" value="1"/>
</dbReference>
<dbReference type="Proteomes" id="UP000610960">
    <property type="component" value="Unassembled WGS sequence"/>
</dbReference>
<sequence>MAMSGETIDARNLRDETRRAEGRVVVTFVEVPMDSIKNTKVEIDPTMMREITIGRAPDNVIVIPDMTVSRHHAVLSIGEDGRMTLKDLSSKNGTYLMVDGAFVKVDSREVGSGSLVKLGLYTMIRIDKP</sequence>
<name>A0A830GSW4_9CREN</name>
<keyword evidence="3" id="KW-1185">Reference proteome</keyword>
<dbReference type="OrthoDB" id="26617at2157"/>
<dbReference type="EMBL" id="BMNL01000001">
    <property type="protein sequence ID" value="GGP19045.1"/>
    <property type="molecule type" value="Genomic_DNA"/>
</dbReference>
<protein>
    <recommendedName>
        <fullName evidence="1">FHA domain-containing protein</fullName>
    </recommendedName>
</protein>